<proteinExistence type="predicted"/>
<evidence type="ECO:0000313" key="2">
    <source>
        <dbReference type="EMBL" id="QHT84288.1"/>
    </source>
</evidence>
<feature type="region of interest" description="Disordered" evidence="1">
    <location>
        <begin position="495"/>
        <end position="655"/>
    </location>
</feature>
<accession>A0A6C0HU43</accession>
<feature type="region of interest" description="Disordered" evidence="1">
    <location>
        <begin position="364"/>
        <end position="432"/>
    </location>
</feature>
<feature type="compositionally biased region" description="Polar residues" evidence="1">
    <location>
        <begin position="421"/>
        <end position="432"/>
    </location>
</feature>
<dbReference type="Gene3D" id="1.10.510.10">
    <property type="entry name" value="Transferase(Phosphotransferase) domain 1"/>
    <property type="match status" value="1"/>
</dbReference>
<dbReference type="EMBL" id="MN740017">
    <property type="protein sequence ID" value="QHT84288.1"/>
    <property type="molecule type" value="Genomic_DNA"/>
</dbReference>
<evidence type="ECO:0000256" key="1">
    <source>
        <dbReference type="SAM" id="MobiDB-lite"/>
    </source>
</evidence>
<feature type="compositionally biased region" description="Basic residues" evidence="1">
    <location>
        <begin position="366"/>
        <end position="397"/>
    </location>
</feature>
<organism evidence="2">
    <name type="scientific">viral metagenome</name>
    <dbReference type="NCBI Taxonomy" id="1070528"/>
    <lineage>
        <taxon>unclassified sequences</taxon>
        <taxon>metagenomes</taxon>
        <taxon>organismal metagenomes</taxon>
    </lineage>
</organism>
<reference evidence="2" key="1">
    <citation type="journal article" date="2020" name="Nature">
        <title>Giant virus diversity and host interactions through global metagenomics.</title>
        <authorList>
            <person name="Schulz F."/>
            <person name="Roux S."/>
            <person name="Paez-Espino D."/>
            <person name="Jungbluth S."/>
            <person name="Walsh D.A."/>
            <person name="Denef V.J."/>
            <person name="McMahon K.D."/>
            <person name="Konstantinidis K.T."/>
            <person name="Eloe-Fadrosh E.A."/>
            <person name="Kyrpides N.C."/>
            <person name="Woyke T."/>
        </authorList>
    </citation>
    <scope>NUCLEOTIDE SEQUENCE</scope>
    <source>
        <strain evidence="2">GVMAG-M-3300023184-177</strain>
    </source>
</reference>
<feature type="compositionally biased region" description="Basic and acidic residues" evidence="1">
    <location>
        <begin position="567"/>
        <end position="652"/>
    </location>
</feature>
<protein>
    <submittedName>
        <fullName evidence="2">Uncharacterized protein</fullName>
    </submittedName>
</protein>
<feature type="compositionally biased region" description="Basic and acidic residues" evidence="1">
    <location>
        <begin position="526"/>
        <end position="538"/>
    </location>
</feature>
<sequence length="1294" mass="150398">MNINTKINMLYDFIYAKSNEMTDTETQPFDIDTSISIDDIKIKFEGENYDEILGELFSDKFKMIDFDKHTNNLILKKYNDNLSISLYISPYNIDSNLEELNNMNNNDCLFSYILSTLVLTKKTKHIAVPIMNIDVKINQMHDIISQYEEVYNIFMEMISNNQISNILSVRIKESFFKSEQLSSFIKSSNMNIKKLLFQVIHTLAVLQKEYPGFRHNMLNLSNIFVYLKKPENDMYELDGKKYFIPDNDFEIKITNFFLSNIPNKYGSNVDGVLNVPFFESTNNYFDIHCFLNDLLKELEIELDEETVEFLNKVIPEKYRNSKRMYLKENDEFMVPEELLKDAYFKEFKTELSIQRIMSPDNFYTNRKSKKSSIKKSSIKKSSIKKSSIKKSSTKQRKSSVSGSRTISMKGGATFYHPPNTKYPNNPFISNDNRSVYKKEKGDEKPVEKPVKTVDDDIIMTQTIRKNPSHIRPFKVKPMMTWDPEYKPMPTASYVPKAQAHYPDPKFPVAQNTEIQSTDTQDTDNTESSKESEKTKTESSDDETINSNSYENSTEDKYNKSQKYSKYNKPDDSYKPKHYEPRESRDYKPKTFEPRDSRESRDYKPKTFEPRDSRDYKPNTYEPRDSRESRDYKPNTYEPRDSRDSRESRDYKPRYQPNITEQPFITEQKYNQQNIPPGALHTHPKYSNPAFIPIDNQVMYPPAFVPDLANYFPFNGVPLTKPNELPLQKIYNINLGAPGHNNTILNNIYQDVLPGDPNSYTMNSVYEREQLISMLRNSMIKKYDGEDMTLQAGEQSVMEYIKILDFNPYSLGINKYSKLPLNFLLYTAAYPIRYNLENRNIEIAKQSIGMNVRIYMLSKGALNTNIDANLDSDNFDVWRELKYYKYVKETILKQKISPNFTTMFLYKLDRVSKIDYDELKKIITDHKSYDIILQNLNNNQEINKFLTAKNTELKTLLGKATNTIPTNIAGPTNPATLADIDLAQDSKVSLLCITEAPTSNIIEWGAPTFEKAGIISKQISTGFHTTEVWRSVLFQLVSAMAVLQEKQIYFRNFSFENNVFIKDLFKDPNNTGHWLYKVNNIDMYVPNYGHLVLIDTRHADVNPPTGTTGVFKIVSPIYNNNGTPLPSDTNINNDLKRILNRNNFMPGQLYNNYGMVQPDDKVLDLLEKIVTIANGTPRIADILVECFPEYIHNRVGTLLTIAEKGLLIPTIQPKLTPGKLVAYQYRFDEYMWAIYSKDDGARKKQIYIKTKDKLEIKSVFNHSLVEHPESNNIIQNSEKTFRLNKDSLIDSYNIN</sequence>
<name>A0A6C0HU43_9ZZZZ</name>
<feature type="compositionally biased region" description="Polar residues" evidence="1">
    <location>
        <begin position="509"/>
        <end position="519"/>
    </location>
</feature>